<evidence type="ECO:0000259" key="3">
    <source>
        <dbReference type="SMART" id="SM01403"/>
    </source>
</evidence>
<dbReference type="InterPro" id="IPR036838">
    <property type="entry name" value="Ribosomal_uS10_dom_sf"/>
</dbReference>
<dbReference type="GO" id="GO:1990904">
    <property type="term" value="C:ribonucleoprotein complex"/>
    <property type="evidence" value="ECO:0007669"/>
    <property type="project" value="UniProtKB-KW"/>
</dbReference>
<dbReference type="SMART" id="SM01403">
    <property type="entry name" value="Ribosomal_S10"/>
    <property type="match status" value="1"/>
</dbReference>
<keyword evidence="1 4" id="KW-0689">Ribosomal protein</keyword>
<dbReference type="GeneID" id="40513407"/>
<name>A0A4D6C4S8_9CHLO</name>
<organism evidence="4">
    <name type="scientific">Chloropicon mariensis</name>
    <dbReference type="NCBI Taxonomy" id="1606511"/>
    <lineage>
        <taxon>Eukaryota</taxon>
        <taxon>Viridiplantae</taxon>
        <taxon>Chlorophyta</taxon>
        <taxon>Chloropicophyceae</taxon>
        <taxon>Chloropicales</taxon>
        <taxon>Chloropicaceae</taxon>
        <taxon>Chloropicon</taxon>
    </lineage>
</organism>
<geneLocation type="mitochondrion" evidence="4"/>
<dbReference type="AlphaFoldDB" id="A0A4D6C4S8"/>
<dbReference type="Gene3D" id="3.30.70.600">
    <property type="entry name" value="Ribosomal protein S10 domain"/>
    <property type="match status" value="1"/>
</dbReference>
<proteinExistence type="predicted"/>
<evidence type="ECO:0000313" key="4">
    <source>
        <dbReference type="EMBL" id="QBX98712.1"/>
    </source>
</evidence>
<dbReference type="Pfam" id="PF00338">
    <property type="entry name" value="Ribosomal_S10"/>
    <property type="match status" value="1"/>
</dbReference>
<dbReference type="RefSeq" id="YP_009647078.1">
    <property type="nucleotide sequence ID" value="NC_042600.1"/>
</dbReference>
<protein>
    <submittedName>
        <fullName evidence="4">Ribosomal protein S10</fullName>
    </submittedName>
</protein>
<dbReference type="InterPro" id="IPR027486">
    <property type="entry name" value="Ribosomal_uS10_dom"/>
</dbReference>
<reference evidence="4" key="1">
    <citation type="journal article" date="2019" name="Genome Biol. Evol.">
        <title>Tracing the Evolution of the Plastome and Mitogenome in the Chloropicophyceae Uncovered Convergent tRNA Gene Losses and a Variant Plastid Genetic Code.</title>
        <authorList>
            <person name="Turmel M."/>
            <person name="Dos Santos A.L."/>
            <person name="Otis C."/>
            <person name="Sergerie R."/>
            <person name="Lemieux C."/>
        </authorList>
    </citation>
    <scope>NUCLEOTIDE SEQUENCE</scope>
</reference>
<accession>A0A4D6C4S8</accession>
<gene>
    <name evidence="4" type="primary">rps10</name>
</gene>
<evidence type="ECO:0000256" key="1">
    <source>
        <dbReference type="ARBA" id="ARBA00022980"/>
    </source>
</evidence>
<evidence type="ECO:0000256" key="2">
    <source>
        <dbReference type="ARBA" id="ARBA00023274"/>
    </source>
</evidence>
<dbReference type="GO" id="GO:0005840">
    <property type="term" value="C:ribosome"/>
    <property type="evidence" value="ECO:0007669"/>
    <property type="project" value="UniProtKB-KW"/>
</dbReference>
<dbReference type="EMBL" id="MK086005">
    <property type="protein sequence ID" value="QBX98712.1"/>
    <property type="molecule type" value="Genomic_DNA"/>
</dbReference>
<keyword evidence="2" id="KW-0687">Ribonucleoprotein</keyword>
<feature type="domain" description="Small ribosomal subunit protein uS10" evidence="3">
    <location>
        <begin position="12"/>
        <end position="105"/>
    </location>
</feature>
<sequence>MTSKENSLYSVKLKIGCVDPDILRVFEKEIRRLLDDKVSYTFLNLPGRRRLKTVLRSPHVNKKSREHFSLESYSGVFTIREPSKSLVKGLMTRLKSWSGGEFSLKFCERYGKVS</sequence>
<dbReference type="SUPFAM" id="SSF54999">
    <property type="entry name" value="Ribosomal protein S10"/>
    <property type="match status" value="1"/>
</dbReference>
<keyword evidence="4" id="KW-0496">Mitochondrion</keyword>